<comment type="caution">
    <text evidence="1">The sequence shown here is derived from an EMBL/GenBank/DDBJ whole genome shotgun (WGS) entry which is preliminary data.</text>
</comment>
<dbReference type="AlphaFoldDB" id="A0A917P8S7"/>
<dbReference type="RefSeq" id="WP_189317266.1">
    <property type="nucleotide sequence ID" value="NZ_BMQA01000095.1"/>
</dbReference>
<dbReference type="EMBL" id="BMQA01000095">
    <property type="protein sequence ID" value="GGJ66956.1"/>
    <property type="molecule type" value="Genomic_DNA"/>
</dbReference>
<protein>
    <recommendedName>
        <fullName evidence="3">Anti-sigma factor antagonist</fullName>
    </recommendedName>
</protein>
<organism evidence="1 2">
    <name type="scientific">Streptomyces brasiliensis</name>
    <dbReference type="NCBI Taxonomy" id="1954"/>
    <lineage>
        <taxon>Bacteria</taxon>
        <taxon>Bacillati</taxon>
        <taxon>Actinomycetota</taxon>
        <taxon>Actinomycetes</taxon>
        <taxon>Kitasatosporales</taxon>
        <taxon>Streptomycetaceae</taxon>
        <taxon>Streptomyces</taxon>
    </lineage>
</organism>
<dbReference type="SUPFAM" id="SSF52091">
    <property type="entry name" value="SpoIIaa-like"/>
    <property type="match status" value="1"/>
</dbReference>
<dbReference type="Proteomes" id="UP000657574">
    <property type="component" value="Unassembled WGS sequence"/>
</dbReference>
<sequence length="131" mass="13787">MTIDWRYTVEQDLGILSVAGYLGPEAVRRFSGAIGWVVARGTGPVVLDLTELRSWSAEGQLAITEAARHLADAGRSLELAAIPADGSLVPAGDGPDIPVHCDLTAALAAHGRGRSALEEGQQEWRTDGWGA</sequence>
<gene>
    <name evidence="1" type="ORF">GCM10010121_092050</name>
</gene>
<accession>A0A917P8S7</accession>
<evidence type="ECO:0000313" key="2">
    <source>
        <dbReference type="Proteomes" id="UP000657574"/>
    </source>
</evidence>
<proteinExistence type="predicted"/>
<dbReference type="Gene3D" id="3.30.750.24">
    <property type="entry name" value="STAS domain"/>
    <property type="match status" value="1"/>
</dbReference>
<evidence type="ECO:0000313" key="1">
    <source>
        <dbReference type="EMBL" id="GGJ66956.1"/>
    </source>
</evidence>
<dbReference type="InterPro" id="IPR036513">
    <property type="entry name" value="STAS_dom_sf"/>
</dbReference>
<reference evidence="1" key="1">
    <citation type="journal article" date="2014" name="Int. J. Syst. Evol. Microbiol.">
        <title>Complete genome sequence of Corynebacterium casei LMG S-19264T (=DSM 44701T), isolated from a smear-ripened cheese.</title>
        <authorList>
            <consortium name="US DOE Joint Genome Institute (JGI-PGF)"/>
            <person name="Walter F."/>
            <person name="Albersmeier A."/>
            <person name="Kalinowski J."/>
            <person name="Ruckert C."/>
        </authorList>
    </citation>
    <scope>NUCLEOTIDE SEQUENCE</scope>
    <source>
        <strain evidence="1">JCM 3086</strain>
    </source>
</reference>
<name>A0A917P8S7_9ACTN</name>
<reference evidence="1" key="2">
    <citation type="submission" date="2020-09" db="EMBL/GenBank/DDBJ databases">
        <authorList>
            <person name="Sun Q."/>
            <person name="Ohkuma M."/>
        </authorList>
    </citation>
    <scope>NUCLEOTIDE SEQUENCE</scope>
    <source>
        <strain evidence="1">JCM 3086</strain>
    </source>
</reference>
<evidence type="ECO:0008006" key="3">
    <source>
        <dbReference type="Google" id="ProtNLM"/>
    </source>
</evidence>
<keyword evidence="2" id="KW-1185">Reference proteome</keyword>